<dbReference type="OrthoDB" id="6598316at2759"/>
<protein>
    <submittedName>
        <fullName evidence="1">Uncharacterized protein</fullName>
    </submittedName>
</protein>
<name>A0A2S2QSR5_9HEMI</name>
<accession>A0A2S2QSR5</accession>
<dbReference type="EMBL" id="GGMS01011561">
    <property type="protein sequence ID" value="MBY80764.1"/>
    <property type="molecule type" value="Transcribed_RNA"/>
</dbReference>
<sequence>MNSGNGKHLVMSSSSELSNRLQKLNLNCLPELKLQSIMSNIKNNYESIFSWEIYEKTEKSRNKMMDVLEKVTQKQDILFESNSFDFNRLYLGLISCFEIFLNGEFSKALTFINNLILTLNHTKMDTFFQPISDACYHVVYATKVYIKAFILDDNIEQGLQNIKPSSSFNRVEKAAIYAIKSKIFLEYPPEGNIIALEFAESTRNFNDAELYWITIWLKAKGRKRRFYNKFTLPSRDELEGAKKLSSCEDNPELLLCASQVFCETGFILKKSGTPENYRDSNKYYKLSADLTLKAYKLATNNLRLLYHCLLVYMDLPWFLIQNNLNVLTFIVSKLSQTQNINKVDATLGRYYQKIEKNNNKAKIYLEKASKNGSFSSSLQLFKVECLLKPVEDFPVVQYLDSLQYFLFMI</sequence>
<organism evidence="1">
    <name type="scientific">Sipha flava</name>
    <name type="common">yellow sugarcane aphid</name>
    <dbReference type="NCBI Taxonomy" id="143950"/>
    <lineage>
        <taxon>Eukaryota</taxon>
        <taxon>Metazoa</taxon>
        <taxon>Ecdysozoa</taxon>
        <taxon>Arthropoda</taxon>
        <taxon>Hexapoda</taxon>
        <taxon>Insecta</taxon>
        <taxon>Pterygota</taxon>
        <taxon>Neoptera</taxon>
        <taxon>Paraneoptera</taxon>
        <taxon>Hemiptera</taxon>
        <taxon>Sternorrhyncha</taxon>
        <taxon>Aphidomorpha</taxon>
        <taxon>Aphidoidea</taxon>
        <taxon>Aphididae</taxon>
        <taxon>Sipha</taxon>
    </lineage>
</organism>
<dbReference type="AlphaFoldDB" id="A0A2S2QSR5"/>
<evidence type="ECO:0000313" key="1">
    <source>
        <dbReference type="EMBL" id="MBY80764.1"/>
    </source>
</evidence>
<reference evidence="1" key="1">
    <citation type="submission" date="2018-04" db="EMBL/GenBank/DDBJ databases">
        <title>Transcriptome assembly of Sipha flava.</title>
        <authorList>
            <person name="Scully E.D."/>
            <person name="Geib S.M."/>
            <person name="Palmer N.A."/>
            <person name="Koch K."/>
            <person name="Bradshaw J."/>
            <person name="Heng-Moss T."/>
            <person name="Sarath G."/>
        </authorList>
    </citation>
    <scope>NUCLEOTIDE SEQUENCE</scope>
</reference>
<proteinExistence type="predicted"/>
<gene>
    <name evidence="1" type="ORF">g.67782</name>
</gene>